<sequence>MQLEKNTLLLKGNAVGIRKSAGQIANPDFPRIKKRKRDEDPSLELDSKKAKLDDQGTSSDPSARAEVNPGVSQVSCSALSWNHSLWASKKGRVQALL</sequence>
<reference evidence="2 3" key="1">
    <citation type="submission" date="2024-01" db="EMBL/GenBank/DDBJ databases">
        <title>The genomes of 5 underutilized Papilionoideae crops provide insights into root nodulation and disease resistanc.</title>
        <authorList>
            <person name="Yuan L."/>
        </authorList>
    </citation>
    <scope>NUCLEOTIDE SEQUENCE [LARGE SCALE GENOMIC DNA]</scope>
    <source>
        <strain evidence="2">ZHUSHIDOU_FW_LH</strain>
        <tissue evidence="2">Leaf</tissue>
    </source>
</reference>
<organism evidence="2 3">
    <name type="scientific">Crotalaria pallida</name>
    <name type="common">Smooth rattlebox</name>
    <name type="synonym">Crotalaria striata</name>
    <dbReference type="NCBI Taxonomy" id="3830"/>
    <lineage>
        <taxon>Eukaryota</taxon>
        <taxon>Viridiplantae</taxon>
        <taxon>Streptophyta</taxon>
        <taxon>Embryophyta</taxon>
        <taxon>Tracheophyta</taxon>
        <taxon>Spermatophyta</taxon>
        <taxon>Magnoliopsida</taxon>
        <taxon>eudicotyledons</taxon>
        <taxon>Gunneridae</taxon>
        <taxon>Pentapetalae</taxon>
        <taxon>rosids</taxon>
        <taxon>fabids</taxon>
        <taxon>Fabales</taxon>
        <taxon>Fabaceae</taxon>
        <taxon>Papilionoideae</taxon>
        <taxon>50 kb inversion clade</taxon>
        <taxon>genistoids sensu lato</taxon>
        <taxon>core genistoids</taxon>
        <taxon>Crotalarieae</taxon>
        <taxon>Crotalaria</taxon>
    </lineage>
</organism>
<feature type="region of interest" description="Disordered" evidence="1">
    <location>
        <begin position="20"/>
        <end position="69"/>
    </location>
</feature>
<dbReference type="Proteomes" id="UP001372338">
    <property type="component" value="Unassembled WGS sequence"/>
</dbReference>
<dbReference type="AlphaFoldDB" id="A0AAN9EMZ3"/>
<proteinExistence type="predicted"/>
<keyword evidence="3" id="KW-1185">Reference proteome</keyword>
<evidence type="ECO:0000313" key="2">
    <source>
        <dbReference type="EMBL" id="KAK7260226.1"/>
    </source>
</evidence>
<evidence type="ECO:0000256" key="1">
    <source>
        <dbReference type="SAM" id="MobiDB-lite"/>
    </source>
</evidence>
<evidence type="ECO:0000313" key="3">
    <source>
        <dbReference type="Proteomes" id="UP001372338"/>
    </source>
</evidence>
<accession>A0AAN9EMZ3</accession>
<dbReference type="EMBL" id="JAYWIO010000005">
    <property type="protein sequence ID" value="KAK7260226.1"/>
    <property type="molecule type" value="Genomic_DNA"/>
</dbReference>
<name>A0AAN9EMZ3_CROPI</name>
<gene>
    <name evidence="2" type="ORF">RIF29_26088</name>
</gene>
<protein>
    <submittedName>
        <fullName evidence="2">Uncharacterized protein</fullName>
    </submittedName>
</protein>
<feature type="compositionally biased region" description="Basic and acidic residues" evidence="1">
    <location>
        <begin position="37"/>
        <end position="54"/>
    </location>
</feature>
<comment type="caution">
    <text evidence="2">The sequence shown here is derived from an EMBL/GenBank/DDBJ whole genome shotgun (WGS) entry which is preliminary data.</text>
</comment>